<sequence>MTPDADGVVCRAPGKLYIAGEYAVVEPGHRAVLVAVDRFITIRLTPRASTCSPADERAGTIRSVLYATGSRPWRRRPQDGLAEAVGEDDDYVISAIRVVEALVAQGGNRLRAFDLDISSELDDASGRKLGLGSSSAVTVATVRAVAGLYGLGLDDLSVYKLAMLASDAIEPIGSGGDIAASAVTGWVAYTSPDRSWLRQARQRAGAGGCVSGLVKADWPGLSIRRLTPPSLRLQVGWTGAPASTPALVAGVQTGSQDSGGSYAAFLQDSQDCLASLIAAIEDDDARQVMAGIEQNRILLAGLSRISGRVIETAELTRLVEIARGHGAAAKSSGAGGGDCGIALCPPATDIAAMRTAWEAAGVRPLELSVHSRGPSADSPGDAPTDSPTDSPVKVAS</sequence>
<dbReference type="PATRIC" id="fig|1321818.3.peg.1488"/>
<dbReference type="GO" id="GO:0004631">
    <property type="term" value="F:phosphomevalonate kinase activity"/>
    <property type="evidence" value="ECO:0007669"/>
    <property type="project" value="UniProtKB-EC"/>
</dbReference>
<dbReference type="Gene3D" id="3.30.230.10">
    <property type="match status" value="1"/>
</dbReference>
<feature type="domain" description="GHMP kinase C-terminal" evidence="9">
    <location>
        <begin position="277"/>
        <end position="361"/>
    </location>
</feature>
<keyword evidence="3" id="KW-0808">Transferase</keyword>
<name>U1RV36_9ACTO</name>
<dbReference type="PRINTS" id="PR00959">
    <property type="entry name" value="MEVGALKINASE"/>
</dbReference>
<evidence type="ECO:0000256" key="5">
    <source>
        <dbReference type="ARBA" id="ARBA00022777"/>
    </source>
</evidence>
<dbReference type="EMBL" id="AWSE01000092">
    <property type="protein sequence ID" value="ERH23518.1"/>
    <property type="molecule type" value="Genomic_DNA"/>
</dbReference>
<evidence type="ECO:0000256" key="4">
    <source>
        <dbReference type="ARBA" id="ARBA00022741"/>
    </source>
</evidence>
<protein>
    <recommendedName>
        <fullName evidence="2">phosphomevalonate kinase</fullName>
        <ecNumber evidence="2">2.7.4.2</ecNumber>
    </recommendedName>
</protein>
<keyword evidence="5 10" id="KW-0418">Kinase</keyword>
<dbReference type="InterPro" id="IPR014721">
    <property type="entry name" value="Ribsml_uS5_D2-typ_fold_subgr"/>
</dbReference>
<dbReference type="AlphaFoldDB" id="U1RV36"/>
<dbReference type="InterPro" id="IPR006204">
    <property type="entry name" value="GHMP_kinase_N_dom"/>
</dbReference>
<dbReference type="InterPro" id="IPR005917">
    <property type="entry name" value="Pmev_kinase_bact"/>
</dbReference>
<evidence type="ECO:0000256" key="3">
    <source>
        <dbReference type="ARBA" id="ARBA00022679"/>
    </source>
</evidence>
<gene>
    <name evidence="10" type="ORF">HMPREF1979_01766</name>
</gene>
<keyword evidence="4" id="KW-0547">Nucleotide-binding</keyword>
<dbReference type="HOGENOM" id="CLU_017814_7_0_11"/>
<dbReference type="SUPFAM" id="SSF54211">
    <property type="entry name" value="Ribosomal protein S5 domain 2-like"/>
    <property type="match status" value="1"/>
</dbReference>
<dbReference type="InterPro" id="IPR020568">
    <property type="entry name" value="Ribosomal_Su5_D2-typ_SF"/>
</dbReference>
<keyword evidence="6" id="KW-0067">ATP-binding</keyword>
<dbReference type="InterPro" id="IPR013750">
    <property type="entry name" value="GHMP_kinase_C_dom"/>
</dbReference>
<dbReference type="Gene3D" id="3.30.70.890">
    <property type="entry name" value="GHMP kinase, C-terminal domain"/>
    <property type="match status" value="1"/>
</dbReference>
<dbReference type="Pfam" id="PF08544">
    <property type="entry name" value="GHMP_kinases_C"/>
    <property type="match status" value="1"/>
</dbReference>
<dbReference type="GO" id="GO:0019287">
    <property type="term" value="P:isopentenyl diphosphate biosynthetic process, mevalonate pathway"/>
    <property type="evidence" value="ECO:0007669"/>
    <property type="project" value="UniProtKB-UniPathway"/>
</dbReference>
<feature type="region of interest" description="Disordered" evidence="7">
    <location>
        <begin position="368"/>
        <end position="396"/>
    </location>
</feature>
<comment type="caution">
    <text evidence="10">The sequence shown here is derived from an EMBL/GenBank/DDBJ whole genome shotgun (WGS) entry which is preliminary data.</text>
</comment>
<keyword evidence="11" id="KW-1185">Reference proteome</keyword>
<dbReference type="InterPro" id="IPR036554">
    <property type="entry name" value="GHMP_kinase_C_sf"/>
</dbReference>
<evidence type="ECO:0000313" key="11">
    <source>
        <dbReference type="Proteomes" id="UP000016536"/>
    </source>
</evidence>
<proteinExistence type="predicted"/>
<dbReference type="Pfam" id="PF00288">
    <property type="entry name" value="GHMP_kinases_N"/>
    <property type="match status" value="1"/>
</dbReference>
<dbReference type="InterPro" id="IPR035102">
    <property type="entry name" value="Phosphomevalonate_kinase"/>
</dbReference>
<dbReference type="SUPFAM" id="SSF55060">
    <property type="entry name" value="GHMP Kinase, C-terminal domain"/>
    <property type="match status" value="1"/>
</dbReference>
<evidence type="ECO:0000259" key="8">
    <source>
        <dbReference type="Pfam" id="PF00288"/>
    </source>
</evidence>
<dbReference type="PANTHER" id="PTHR31814:SF2">
    <property type="entry name" value="PHOSPHOMEVALONATE KINASE"/>
    <property type="match status" value="1"/>
</dbReference>
<evidence type="ECO:0000256" key="1">
    <source>
        <dbReference type="ARBA" id="ARBA00005017"/>
    </source>
</evidence>
<evidence type="ECO:0000256" key="2">
    <source>
        <dbReference type="ARBA" id="ARBA00012958"/>
    </source>
</evidence>
<dbReference type="Proteomes" id="UP000016536">
    <property type="component" value="Unassembled WGS sequence"/>
</dbReference>
<dbReference type="UniPathway" id="UPA00057">
    <property type="reaction ID" value="UER00099"/>
</dbReference>
<evidence type="ECO:0000256" key="7">
    <source>
        <dbReference type="SAM" id="MobiDB-lite"/>
    </source>
</evidence>
<dbReference type="GO" id="GO:0005524">
    <property type="term" value="F:ATP binding"/>
    <property type="evidence" value="ECO:0007669"/>
    <property type="project" value="UniProtKB-KW"/>
</dbReference>
<accession>U1RV36</accession>
<feature type="domain" description="GHMP kinase N-terminal" evidence="8">
    <location>
        <begin position="96"/>
        <end position="184"/>
    </location>
</feature>
<evidence type="ECO:0000259" key="9">
    <source>
        <dbReference type="Pfam" id="PF08544"/>
    </source>
</evidence>
<organism evidence="10 11">
    <name type="scientific">Actinomyces johnsonii F0542</name>
    <dbReference type="NCBI Taxonomy" id="1321818"/>
    <lineage>
        <taxon>Bacteria</taxon>
        <taxon>Bacillati</taxon>
        <taxon>Actinomycetota</taxon>
        <taxon>Actinomycetes</taxon>
        <taxon>Actinomycetales</taxon>
        <taxon>Actinomycetaceae</taxon>
        <taxon>Actinomyces</taxon>
    </lineage>
</organism>
<dbReference type="NCBIfam" id="TIGR01220">
    <property type="entry name" value="Pmev_kin_Gr_pos"/>
    <property type="match status" value="1"/>
</dbReference>
<evidence type="ECO:0000256" key="6">
    <source>
        <dbReference type="ARBA" id="ARBA00022840"/>
    </source>
</evidence>
<evidence type="ECO:0000313" key="10">
    <source>
        <dbReference type="EMBL" id="ERH23518.1"/>
    </source>
</evidence>
<dbReference type="EC" id="2.7.4.2" evidence="2"/>
<reference evidence="10 11" key="1">
    <citation type="submission" date="2013-08" db="EMBL/GenBank/DDBJ databases">
        <authorList>
            <person name="Weinstock G."/>
            <person name="Sodergren E."/>
            <person name="Wylie T."/>
            <person name="Fulton L."/>
            <person name="Fulton R."/>
            <person name="Fronick C."/>
            <person name="O'Laughlin M."/>
            <person name="Godfrey J."/>
            <person name="Miner T."/>
            <person name="Herter B."/>
            <person name="Appelbaum E."/>
            <person name="Cordes M."/>
            <person name="Lek S."/>
            <person name="Wollam A."/>
            <person name="Pepin K.H."/>
            <person name="Palsikar V.B."/>
            <person name="Mitreva M."/>
            <person name="Wilson R.K."/>
        </authorList>
    </citation>
    <scope>NUCLEOTIDE SEQUENCE [LARGE SCALE GENOMIC DNA]</scope>
    <source>
        <strain evidence="10 11">F0542</strain>
    </source>
</reference>
<comment type="pathway">
    <text evidence="1">Isoprenoid biosynthesis; isopentenyl diphosphate biosynthesis via mevalonate pathway; isopentenyl diphosphate from (R)-mevalonate: step 2/3.</text>
</comment>
<dbReference type="PANTHER" id="PTHR31814">
    <property type="match status" value="1"/>
</dbReference>
<dbReference type="RefSeq" id="WP_021608316.1">
    <property type="nucleotide sequence ID" value="NZ_KE951872.1"/>
</dbReference>